<comment type="caution">
    <text evidence="1">The sequence shown here is derived from an EMBL/GenBank/DDBJ whole genome shotgun (WGS) entry which is preliminary data.</text>
</comment>
<evidence type="ECO:0000313" key="1">
    <source>
        <dbReference type="EMBL" id="GBN15448.1"/>
    </source>
</evidence>
<sequence length="100" mass="11545">MMFDIRHYDTKFLVANPGFATGLKKDMIDWCMEMNTSAKEYVCPTCGVKTVLTERNGSDGYSWVCRKFGVIAHHVRRTVRKGSWFDESKLSIPEIFICEL</sequence>
<name>A0A4Y2LL29_ARAVE</name>
<protein>
    <recommendedName>
        <fullName evidence="3">Transposase zinc-ribbon domain-containing protein</fullName>
    </recommendedName>
</protein>
<evidence type="ECO:0000313" key="2">
    <source>
        <dbReference type="Proteomes" id="UP000499080"/>
    </source>
</evidence>
<gene>
    <name evidence="1" type="ORF">AVEN_235859_1</name>
</gene>
<dbReference type="AlphaFoldDB" id="A0A4Y2LL29"/>
<accession>A0A4Y2LL29</accession>
<reference evidence="1 2" key="1">
    <citation type="journal article" date="2019" name="Sci. Rep.">
        <title>Orb-weaving spider Araneus ventricosus genome elucidates the spidroin gene catalogue.</title>
        <authorList>
            <person name="Kono N."/>
            <person name="Nakamura H."/>
            <person name="Ohtoshi R."/>
            <person name="Moran D.A.P."/>
            <person name="Shinohara A."/>
            <person name="Yoshida Y."/>
            <person name="Fujiwara M."/>
            <person name="Mori M."/>
            <person name="Tomita M."/>
            <person name="Arakawa K."/>
        </authorList>
    </citation>
    <scope>NUCLEOTIDE SEQUENCE [LARGE SCALE GENOMIC DNA]</scope>
</reference>
<evidence type="ECO:0008006" key="3">
    <source>
        <dbReference type="Google" id="ProtNLM"/>
    </source>
</evidence>
<keyword evidence="2" id="KW-1185">Reference proteome</keyword>
<organism evidence="1 2">
    <name type="scientific">Araneus ventricosus</name>
    <name type="common">Orbweaver spider</name>
    <name type="synonym">Epeira ventricosa</name>
    <dbReference type="NCBI Taxonomy" id="182803"/>
    <lineage>
        <taxon>Eukaryota</taxon>
        <taxon>Metazoa</taxon>
        <taxon>Ecdysozoa</taxon>
        <taxon>Arthropoda</taxon>
        <taxon>Chelicerata</taxon>
        <taxon>Arachnida</taxon>
        <taxon>Araneae</taxon>
        <taxon>Araneomorphae</taxon>
        <taxon>Entelegynae</taxon>
        <taxon>Araneoidea</taxon>
        <taxon>Araneidae</taxon>
        <taxon>Araneus</taxon>
    </lineage>
</organism>
<dbReference type="OrthoDB" id="6409943at2759"/>
<proteinExistence type="predicted"/>
<dbReference type="Proteomes" id="UP000499080">
    <property type="component" value="Unassembled WGS sequence"/>
</dbReference>
<dbReference type="EMBL" id="BGPR01006026">
    <property type="protein sequence ID" value="GBN15448.1"/>
    <property type="molecule type" value="Genomic_DNA"/>
</dbReference>